<gene>
    <name evidence="13" type="primary">htpX</name>
    <name evidence="13" type="ORF">GCM10009037_23660</name>
</gene>
<dbReference type="EMBL" id="BMPF01000003">
    <property type="protein sequence ID" value="GGL39195.1"/>
    <property type="molecule type" value="Genomic_DNA"/>
</dbReference>
<keyword evidence="9 11" id="KW-0472">Membrane</keyword>
<evidence type="ECO:0000256" key="4">
    <source>
        <dbReference type="ARBA" id="ARBA00022723"/>
    </source>
</evidence>
<evidence type="ECO:0000313" key="14">
    <source>
        <dbReference type="Proteomes" id="UP000628840"/>
    </source>
</evidence>
<protein>
    <submittedName>
        <fullName evidence="13">Protease HtpX</fullName>
    </submittedName>
</protein>
<dbReference type="PANTHER" id="PTHR43221:SF2">
    <property type="entry name" value="PROTEASE HTPX HOMOLOG"/>
    <property type="match status" value="1"/>
</dbReference>
<feature type="transmembrane region" description="Helical" evidence="11">
    <location>
        <begin position="199"/>
        <end position="216"/>
    </location>
</feature>
<dbReference type="Pfam" id="PF01435">
    <property type="entry name" value="Peptidase_M48"/>
    <property type="match status" value="1"/>
</dbReference>
<dbReference type="GO" id="GO:0046872">
    <property type="term" value="F:metal ion binding"/>
    <property type="evidence" value="ECO:0007669"/>
    <property type="project" value="UniProtKB-KW"/>
</dbReference>
<evidence type="ECO:0000259" key="12">
    <source>
        <dbReference type="Pfam" id="PF01435"/>
    </source>
</evidence>
<dbReference type="AlphaFoldDB" id="A0A830F4Y1"/>
<dbReference type="GO" id="GO:0004222">
    <property type="term" value="F:metalloendopeptidase activity"/>
    <property type="evidence" value="ECO:0007669"/>
    <property type="project" value="InterPro"/>
</dbReference>
<feature type="transmembrane region" description="Helical" evidence="11">
    <location>
        <begin position="34"/>
        <end position="54"/>
    </location>
</feature>
<accession>A0A830F4Y1</accession>
<dbReference type="Proteomes" id="UP000628840">
    <property type="component" value="Unassembled WGS sequence"/>
</dbReference>
<dbReference type="Gene3D" id="3.30.2010.10">
    <property type="entry name" value="Metalloproteases ('zincins'), catalytic domain"/>
    <property type="match status" value="1"/>
</dbReference>
<keyword evidence="5 10" id="KW-0378">Hydrolase</keyword>
<evidence type="ECO:0000256" key="3">
    <source>
        <dbReference type="ARBA" id="ARBA00022692"/>
    </source>
</evidence>
<keyword evidence="4" id="KW-0479">Metal-binding</keyword>
<keyword evidence="1" id="KW-1003">Cell membrane</keyword>
<reference evidence="13 14" key="1">
    <citation type="journal article" date="2019" name="Int. J. Syst. Evol. Microbiol.">
        <title>The Global Catalogue of Microorganisms (GCM) 10K type strain sequencing project: providing services to taxonomists for standard genome sequencing and annotation.</title>
        <authorList>
            <consortium name="The Broad Institute Genomics Platform"/>
            <consortium name="The Broad Institute Genome Sequencing Center for Infectious Disease"/>
            <person name="Wu L."/>
            <person name="Ma J."/>
        </authorList>
    </citation>
    <scope>NUCLEOTIDE SEQUENCE [LARGE SCALE GENOMIC DNA]</scope>
    <source>
        <strain evidence="13 14">JCM 19585</strain>
    </source>
</reference>
<evidence type="ECO:0000256" key="2">
    <source>
        <dbReference type="ARBA" id="ARBA00022670"/>
    </source>
</evidence>
<keyword evidence="3 11" id="KW-0812">Transmembrane</keyword>
<evidence type="ECO:0000256" key="6">
    <source>
        <dbReference type="ARBA" id="ARBA00022833"/>
    </source>
</evidence>
<organism evidence="13 14">
    <name type="scientific">Halarchaeum grantii</name>
    <dbReference type="NCBI Taxonomy" id="1193105"/>
    <lineage>
        <taxon>Archaea</taxon>
        <taxon>Methanobacteriati</taxon>
        <taxon>Methanobacteriota</taxon>
        <taxon>Stenosarchaea group</taxon>
        <taxon>Halobacteria</taxon>
        <taxon>Halobacteriales</taxon>
        <taxon>Halobacteriaceae</taxon>
    </lineage>
</organism>
<keyword evidence="2 10" id="KW-0645">Protease</keyword>
<keyword evidence="6 10" id="KW-0862">Zinc</keyword>
<evidence type="ECO:0000256" key="11">
    <source>
        <dbReference type="SAM" id="Phobius"/>
    </source>
</evidence>
<proteinExistence type="inferred from homology"/>
<name>A0A830F4Y1_9EURY</name>
<keyword evidence="8 10" id="KW-0482">Metalloprotease</keyword>
<comment type="caution">
    <text evidence="13">The sequence shown here is derived from an EMBL/GenBank/DDBJ whole genome shotgun (WGS) entry which is preliminary data.</text>
</comment>
<feature type="domain" description="Peptidase M48" evidence="12">
    <location>
        <begin position="71"/>
        <end position="292"/>
    </location>
</feature>
<dbReference type="InterPro" id="IPR001915">
    <property type="entry name" value="Peptidase_M48"/>
</dbReference>
<sequence length="303" mass="32913">MAVVGVTLLVAYFGAAYLAYWVLASLWAARPDPATMLLVVAVTALVFGTLSYAFGTRRLLSNLNATYLPPERASRLYDRIEEFAAEMDIDVPDVYVGAMAAPNAFGGVRSGAVVLDRSLFRFLTTEELDAILAHELAHLESHDGLVQTLAFSLGQTVAGVLSVALFPVALFATGLAKAWAWLAGRPEGWAETPFGRFRAAVDGVTVVVLVVLTLAVRAHSRNREFAADDRAAELTGRPLALASALRKIQRATEPGWGVLSPLYVHSDDENPIAEWFSTHPSLDDRIERLRERAAERGVRVPVE</sequence>
<keyword evidence="14" id="KW-1185">Reference proteome</keyword>
<dbReference type="GO" id="GO:0006508">
    <property type="term" value="P:proteolysis"/>
    <property type="evidence" value="ECO:0007669"/>
    <property type="project" value="UniProtKB-KW"/>
</dbReference>
<feature type="transmembrane region" description="Helical" evidence="11">
    <location>
        <begin position="7"/>
        <end position="28"/>
    </location>
</feature>
<comment type="similarity">
    <text evidence="10">Belongs to the peptidase M48 family.</text>
</comment>
<evidence type="ECO:0000256" key="8">
    <source>
        <dbReference type="ARBA" id="ARBA00023049"/>
    </source>
</evidence>
<dbReference type="PANTHER" id="PTHR43221">
    <property type="entry name" value="PROTEASE HTPX"/>
    <property type="match status" value="1"/>
</dbReference>
<dbReference type="InterPro" id="IPR050083">
    <property type="entry name" value="HtpX_protease"/>
</dbReference>
<dbReference type="OrthoDB" id="186977at2157"/>
<feature type="transmembrane region" description="Helical" evidence="11">
    <location>
        <begin position="157"/>
        <end position="179"/>
    </location>
</feature>
<evidence type="ECO:0000256" key="5">
    <source>
        <dbReference type="ARBA" id="ARBA00022801"/>
    </source>
</evidence>
<evidence type="ECO:0000256" key="9">
    <source>
        <dbReference type="ARBA" id="ARBA00023136"/>
    </source>
</evidence>
<keyword evidence="7 11" id="KW-1133">Transmembrane helix</keyword>
<comment type="cofactor">
    <cofactor evidence="10">
        <name>Zn(2+)</name>
        <dbReference type="ChEBI" id="CHEBI:29105"/>
    </cofactor>
    <text evidence="10">Binds 1 zinc ion per subunit.</text>
</comment>
<evidence type="ECO:0000313" key="13">
    <source>
        <dbReference type="EMBL" id="GGL39195.1"/>
    </source>
</evidence>
<evidence type="ECO:0000256" key="7">
    <source>
        <dbReference type="ARBA" id="ARBA00022989"/>
    </source>
</evidence>
<evidence type="ECO:0000256" key="1">
    <source>
        <dbReference type="ARBA" id="ARBA00022475"/>
    </source>
</evidence>
<evidence type="ECO:0000256" key="10">
    <source>
        <dbReference type="RuleBase" id="RU003983"/>
    </source>
</evidence>